<reference evidence="2 3" key="1">
    <citation type="submission" date="2013-11" db="EMBL/GenBank/DDBJ databases">
        <title>Opisthorchis viverrini - life in the bile duct.</title>
        <authorList>
            <person name="Young N.D."/>
            <person name="Nagarajan N."/>
            <person name="Lin S.J."/>
            <person name="Korhonen P.K."/>
            <person name="Jex A.R."/>
            <person name="Hall R.S."/>
            <person name="Safavi-Hemami H."/>
            <person name="Kaewkong W."/>
            <person name="Bertrand D."/>
            <person name="Gao S."/>
            <person name="Seet Q."/>
            <person name="Wongkham S."/>
            <person name="Teh B.T."/>
            <person name="Wongkham C."/>
            <person name="Intapan P.M."/>
            <person name="Maleewong W."/>
            <person name="Yang X."/>
            <person name="Hu M."/>
            <person name="Wang Z."/>
            <person name="Hofmann A."/>
            <person name="Sternberg P.W."/>
            <person name="Tan P."/>
            <person name="Wang J."/>
            <person name="Gasser R.B."/>
        </authorList>
    </citation>
    <scope>NUCLEOTIDE SEQUENCE [LARGE SCALE GENOMIC DNA]</scope>
</reference>
<feature type="region of interest" description="Disordered" evidence="1">
    <location>
        <begin position="162"/>
        <end position="228"/>
    </location>
</feature>
<accession>A0A074ZEG4</accession>
<protein>
    <submittedName>
        <fullName evidence="2">Uncharacterized protein</fullName>
    </submittedName>
</protein>
<dbReference type="CTD" id="20324273"/>
<dbReference type="GeneID" id="20324273"/>
<gene>
    <name evidence="2" type="ORF">T265_10105</name>
</gene>
<feature type="compositionally biased region" description="Low complexity" evidence="1">
    <location>
        <begin position="162"/>
        <end position="175"/>
    </location>
</feature>
<dbReference type="OrthoDB" id="6234006at2759"/>
<evidence type="ECO:0000313" key="2">
    <source>
        <dbReference type="EMBL" id="KER21610.1"/>
    </source>
</evidence>
<feature type="compositionally biased region" description="Basic and acidic residues" evidence="1">
    <location>
        <begin position="176"/>
        <end position="197"/>
    </location>
</feature>
<name>A0A074ZEG4_OPIVI</name>
<keyword evidence="3" id="KW-1185">Reference proteome</keyword>
<dbReference type="RefSeq" id="XP_009174641.1">
    <property type="nucleotide sequence ID" value="XM_009176377.1"/>
</dbReference>
<dbReference type="KEGG" id="ovi:T265_10105"/>
<evidence type="ECO:0000313" key="3">
    <source>
        <dbReference type="Proteomes" id="UP000054324"/>
    </source>
</evidence>
<sequence length="274" mass="31209">MRQKCIFKCAIQVVQYVTLLPTDKFSHGVLDQRQTEQLNNTLSNQPWAKLRMSEIELRMRGAAWWPSSTIKGLLITEITGVISFHAIPSLLAIGVQSRFDPSKKQYILVFLRSGCHREKFVRVLKSLCRHDYRVTAVQFDGEEDPNLSLGLSNDTQLEFLSHSNKSSSETSFSSSKRSDDERNTQKSSVEQEHHRQGVSDLRSAKSLQRCVPNKSTSRHDTANLRSAPVHHQADYQPGLNWAELTHVDQHPRFGSFVSDRGPVYLYCDHFPITA</sequence>
<evidence type="ECO:0000256" key="1">
    <source>
        <dbReference type="SAM" id="MobiDB-lite"/>
    </source>
</evidence>
<dbReference type="Proteomes" id="UP000054324">
    <property type="component" value="Unassembled WGS sequence"/>
</dbReference>
<dbReference type="AlphaFoldDB" id="A0A074ZEG4"/>
<proteinExistence type="predicted"/>
<dbReference type="EMBL" id="KL596954">
    <property type="protein sequence ID" value="KER21610.1"/>
    <property type="molecule type" value="Genomic_DNA"/>
</dbReference>
<organism evidence="2 3">
    <name type="scientific">Opisthorchis viverrini</name>
    <name type="common">Southeast Asian liver fluke</name>
    <dbReference type="NCBI Taxonomy" id="6198"/>
    <lineage>
        <taxon>Eukaryota</taxon>
        <taxon>Metazoa</taxon>
        <taxon>Spiralia</taxon>
        <taxon>Lophotrochozoa</taxon>
        <taxon>Platyhelminthes</taxon>
        <taxon>Trematoda</taxon>
        <taxon>Digenea</taxon>
        <taxon>Opisthorchiida</taxon>
        <taxon>Opisthorchiata</taxon>
        <taxon>Opisthorchiidae</taxon>
        <taxon>Opisthorchis</taxon>
    </lineage>
</organism>